<dbReference type="PROSITE" id="PS50932">
    <property type="entry name" value="HTH_LACI_2"/>
    <property type="match status" value="1"/>
</dbReference>
<feature type="domain" description="HTH lacI-type" evidence="4">
    <location>
        <begin position="1"/>
        <end position="44"/>
    </location>
</feature>
<keyword evidence="2 6" id="KW-0238">DNA-binding</keyword>
<keyword evidence="3" id="KW-0804">Transcription</keyword>
<dbReference type="GO" id="GO:0003700">
    <property type="term" value="F:DNA-binding transcription factor activity"/>
    <property type="evidence" value="ECO:0007669"/>
    <property type="project" value="TreeGrafter"/>
</dbReference>
<gene>
    <name evidence="5" type="ORF">ADH66_14060</name>
    <name evidence="6" type="ORF">I5Q82_04415</name>
</gene>
<dbReference type="SMART" id="SM00354">
    <property type="entry name" value="HTH_LACI"/>
    <property type="match status" value="1"/>
</dbReference>
<dbReference type="CDD" id="cd01392">
    <property type="entry name" value="HTH_LacI"/>
    <property type="match status" value="1"/>
</dbReference>
<evidence type="ECO:0000256" key="3">
    <source>
        <dbReference type="ARBA" id="ARBA00023163"/>
    </source>
</evidence>
<keyword evidence="7" id="KW-1185">Reference proteome</keyword>
<reference evidence="6 8" key="3">
    <citation type="submission" date="2020-11" db="EMBL/GenBank/DDBJ databases">
        <title>Closed and high quality bacterial genomes of the OMM12 community.</title>
        <authorList>
            <person name="Marbouty M."/>
            <person name="Lamy-Besnier Q."/>
            <person name="Debarbieux L."/>
            <person name="Koszul R."/>
        </authorList>
    </citation>
    <scope>NUCLEOTIDE SEQUENCE [LARGE SCALE GENOMIC DNA]</scope>
    <source>
        <strain evidence="6 8">KB18</strain>
    </source>
</reference>
<dbReference type="Gene3D" id="3.40.50.2300">
    <property type="match status" value="2"/>
</dbReference>
<reference evidence="5" key="1">
    <citation type="journal article" date="2017" name="Genome Announc.">
        <title>High-Quality Whole-Genome Sequences of the Oligo-Mouse-Microbiota Bacterial Community.</title>
        <authorList>
            <person name="Garzetti D."/>
            <person name="Brugiroux S."/>
            <person name="Bunk B."/>
            <person name="Pukall R."/>
            <person name="McCoy K.D."/>
            <person name="Macpherson A.J."/>
            <person name="Stecher B."/>
        </authorList>
    </citation>
    <scope>NUCLEOTIDE SEQUENCE</scope>
    <source>
        <strain evidence="5">KB18</strain>
    </source>
</reference>
<reference evidence="7" key="2">
    <citation type="submission" date="2017-05" db="EMBL/GenBank/DDBJ databases">
        <title>Improved OligoMM genomes.</title>
        <authorList>
            <person name="Garzetti D."/>
        </authorList>
    </citation>
    <scope>NUCLEOTIDE SEQUENCE [LARGE SCALE GENOMIC DNA]</scope>
    <source>
        <strain evidence="7">KB18</strain>
    </source>
</reference>
<dbReference type="KEGG" id="amur:ADH66_14060"/>
<sequence length="366" mass="40145">MKAKDLAKKLGVSPATISLVLNNKPGISDTLRKSLLRQIQDLGYGQMLCESCREGAAPGQQPAPKAPEPYGGGCACKSIAYLIYHEHDYLEDMNDPYNFFSGVLEGIEAEAWEHDYCLIMLHAGRYKKATVEEQLRRAGNVVGVIVHPCTLNEQMAETARALPVPCVFMDAYTDSTWQPPSVCISNSQGMHRAVEHLKSLGHRRIGYVSSGWRSNLNLERHRCFIEAMKELDLKFDPGDLFVGGDEFRPTGSGLAEAFKAGGAAPTALICEGDLQAIKAIRTLQQMGLRVPEDVSVVGFDDSPVCTSVEPAITTIRNSPQLMGRQCVLMLENLLRLKDLGEEPWLRYELPASLVLRSSTGPAPGDK</sequence>
<dbReference type="InterPro" id="IPR046335">
    <property type="entry name" value="LacI/GalR-like_sensor"/>
</dbReference>
<dbReference type="EMBL" id="CP065321">
    <property type="protein sequence ID" value="QQR30946.1"/>
    <property type="molecule type" value="Genomic_DNA"/>
</dbReference>
<evidence type="ECO:0000313" key="6">
    <source>
        <dbReference type="EMBL" id="QQR30946.1"/>
    </source>
</evidence>
<evidence type="ECO:0000259" key="4">
    <source>
        <dbReference type="PROSITE" id="PS50932"/>
    </source>
</evidence>
<name>A0A1Z2XTA1_9FIRM</name>
<dbReference type="EMBL" id="CP021422">
    <property type="protein sequence ID" value="ASB41684.1"/>
    <property type="molecule type" value="Genomic_DNA"/>
</dbReference>
<organism evidence="6 8">
    <name type="scientific">Acutalibacter muris</name>
    <dbReference type="NCBI Taxonomy" id="1796620"/>
    <lineage>
        <taxon>Bacteria</taxon>
        <taxon>Bacillati</taxon>
        <taxon>Bacillota</taxon>
        <taxon>Clostridia</taxon>
        <taxon>Eubacteriales</taxon>
        <taxon>Acutalibacteraceae</taxon>
        <taxon>Acutalibacter</taxon>
    </lineage>
</organism>
<dbReference type="Proteomes" id="UP000196710">
    <property type="component" value="Chromosome"/>
</dbReference>
<dbReference type="SUPFAM" id="SSF47413">
    <property type="entry name" value="lambda repressor-like DNA-binding domains"/>
    <property type="match status" value="1"/>
</dbReference>
<dbReference type="Gene3D" id="1.10.260.40">
    <property type="entry name" value="lambda repressor-like DNA-binding domains"/>
    <property type="match status" value="1"/>
</dbReference>
<accession>A0A1Z2XTA1</accession>
<evidence type="ECO:0000256" key="2">
    <source>
        <dbReference type="ARBA" id="ARBA00023125"/>
    </source>
</evidence>
<dbReference type="InterPro" id="IPR028082">
    <property type="entry name" value="Peripla_BP_I"/>
</dbReference>
<dbReference type="PANTHER" id="PTHR30146:SF109">
    <property type="entry name" value="HTH-TYPE TRANSCRIPTIONAL REGULATOR GALS"/>
    <property type="match status" value="1"/>
</dbReference>
<evidence type="ECO:0000313" key="8">
    <source>
        <dbReference type="Proteomes" id="UP000596035"/>
    </source>
</evidence>
<protein>
    <submittedName>
        <fullName evidence="6">LacI family DNA-binding transcriptional regulator</fullName>
    </submittedName>
    <submittedName>
        <fullName evidence="5">LacI family transcriptional regulator</fullName>
    </submittedName>
</protein>
<dbReference type="AlphaFoldDB" id="A0A1Z2XTA1"/>
<dbReference type="InterPro" id="IPR000843">
    <property type="entry name" value="HTH_LacI"/>
</dbReference>
<evidence type="ECO:0000256" key="1">
    <source>
        <dbReference type="ARBA" id="ARBA00023015"/>
    </source>
</evidence>
<dbReference type="InterPro" id="IPR010982">
    <property type="entry name" value="Lambda_DNA-bd_dom_sf"/>
</dbReference>
<evidence type="ECO:0000313" key="7">
    <source>
        <dbReference type="Proteomes" id="UP000196710"/>
    </source>
</evidence>
<dbReference type="SUPFAM" id="SSF53822">
    <property type="entry name" value="Periplasmic binding protein-like I"/>
    <property type="match status" value="1"/>
</dbReference>
<dbReference type="Pfam" id="PF13377">
    <property type="entry name" value="Peripla_BP_3"/>
    <property type="match status" value="1"/>
</dbReference>
<dbReference type="Pfam" id="PF00356">
    <property type="entry name" value="LacI"/>
    <property type="match status" value="1"/>
</dbReference>
<proteinExistence type="predicted"/>
<dbReference type="PANTHER" id="PTHR30146">
    <property type="entry name" value="LACI-RELATED TRANSCRIPTIONAL REPRESSOR"/>
    <property type="match status" value="1"/>
</dbReference>
<dbReference type="RefSeq" id="WP_066539451.1">
    <property type="nucleotide sequence ID" value="NZ_CAPVCI010000003.1"/>
</dbReference>
<keyword evidence="1" id="KW-0805">Transcription regulation</keyword>
<evidence type="ECO:0000313" key="5">
    <source>
        <dbReference type="EMBL" id="ASB41684.1"/>
    </source>
</evidence>
<dbReference type="Proteomes" id="UP000596035">
    <property type="component" value="Chromosome"/>
</dbReference>
<dbReference type="GO" id="GO:0000976">
    <property type="term" value="F:transcription cis-regulatory region binding"/>
    <property type="evidence" value="ECO:0007669"/>
    <property type="project" value="TreeGrafter"/>
</dbReference>
<dbReference type="CDD" id="cd06267">
    <property type="entry name" value="PBP1_LacI_sugar_binding-like"/>
    <property type="match status" value="1"/>
</dbReference>